<dbReference type="RefSeq" id="WP_166221523.1">
    <property type="nucleotide sequence ID" value="NZ_CP049801.1"/>
</dbReference>
<accession>A0A6G8RS77</accession>
<dbReference type="Proteomes" id="UP000502297">
    <property type="component" value="Chromosome"/>
</dbReference>
<keyword evidence="2" id="KW-1185">Reference proteome</keyword>
<proteinExistence type="predicted"/>
<reference evidence="1 2" key="1">
    <citation type="submission" date="2020-03" db="EMBL/GenBank/DDBJ databases">
        <authorList>
            <person name="Zhu W."/>
        </authorList>
    </citation>
    <scope>NUCLEOTIDE SEQUENCE [LARGE SCALE GENOMIC DNA]</scope>
    <source>
        <strain evidence="1 2">323-1</strain>
    </source>
</reference>
<organism evidence="1 2">
    <name type="scientific">Acinetobacter shaoyimingii</name>
    <dbReference type="NCBI Taxonomy" id="2715164"/>
    <lineage>
        <taxon>Bacteria</taxon>
        <taxon>Pseudomonadati</taxon>
        <taxon>Pseudomonadota</taxon>
        <taxon>Gammaproteobacteria</taxon>
        <taxon>Moraxellales</taxon>
        <taxon>Moraxellaceae</taxon>
        <taxon>Acinetobacter</taxon>
    </lineage>
</organism>
<sequence>MKKIKIIALSLFSLTGCITLSGNYEVQAFDENGTQLQGPRMISQGSGIYTAKNVLCQIHPNASIKVINLDQNIEVKNEARHCQNSTNTKPVPTQSTAKFEAPKNFTFSDSNYQLIFQNSDTIKATYEYTTHNETVNNWSKLLTIHALKNSKLSAQQYANLQMNQLQKAGFNQNPQLSSQHDAIYLSVTYLPTDLKSKNLMASTYEVNVQKIFAQCKPLITLSIAERLPADKASLETTLQKTRDTLMTQLAANPWKPFCS</sequence>
<evidence type="ECO:0000313" key="2">
    <source>
        <dbReference type="Proteomes" id="UP000502297"/>
    </source>
</evidence>
<dbReference type="AlphaFoldDB" id="A0A6G8RS77"/>
<gene>
    <name evidence="1" type="ORF">G8E00_01515</name>
</gene>
<dbReference type="EMBL" id="CP049801">
    <property type="protein sequence ID" value="QIO04727.1"/>
    <property type="molecule type" value="Genomic_DNA"/>
</dbReference>
<dbReference type="PROSITE" id="PS51257">
    <property type="entry name" value="PROKAR_LIPOPROTEIN"/>
    <property type="match status" value="1"/>
</dbReference>
<dbReference type="KEGG" id="asha:G8E00_01515"/>
<evidence type="ECO:0000313" key="1">
    <source>
        <dbReference type="EMBL" id="QIO04727.1"/>
    </source>
</evidence>
<name>A0A6G8RS77_9GAMM</name>
<protein>
    <submittedName>
        <fullName evidence="1">Uncharacterized protein</fullName>
    </submittedName>
</protein>